<organism evidence="1 2">
    <name type="scientific">Meloidogyne enterolobii</name>
    <name type="common">Root-knot nematode worm</name>
    <name type="synonym">Meloidogyne mayaguensis</name>
    <dbReference type="NCBI Taxonomy" id="390850"/>
    <lineage>
        <taxon>Eukaryota</taxon>
        <taxon>Metazoa</taxon>
        <taxon>Ecdysozoa</taxon>
        <taxon>Nematoda</taxon>
        <taxon>Chromadorea</taxon>
        <taxon>Rhabditida</taxon>
        <taxon>Tylenchina</taxon>
        <taxon>Tylenchomorpha</taxon>
        <taxon>Tylenchoidea</taxon>
        <taxon>Meloidogynidae</taxon>
        <taxon>Meloidogyninae</taxon>
        <taxon>Meloidogyne</taxon>
    </lineage>
</organism>
<evidence type="ECO:0000313" key="1">
    <source>
        <dbReference type="EMBL" id="CAK5009001.1"/>
    </source>
</evidence>
<proteinExistence type="predicted"/>
<comment type="caution">
    <text evidence="1">The sequence shown here is derived from an EMBL/GenBank/DDBJ whole genome shotgun (WGS) entry which is preliminary data.</text>
</comment>
<name>A0ACB0XMS9_MELEN</name>
<evidence type="ECO:0000313" key="2">
    <source>
        <dbReference type="Proteomes" id="UP001497535"/>
    </source>
</evidence>
<reference evidence="1" key="1">
    <citation type="submission" date="2023-11" db="EMBL/GenBank/DDBJ databases">
        <authorList>
            <person name="Poullet M."/>
        </authorList>
    </citation>
    <scope>NUCLEOTIDE SEQUENCE</scope>
    <source>
        <strain evidence="1">E1834</strain>
    </source>
</reference>
<dbReference type="EMBL" id="CAVMJV010000001">
    <property type="protein sequence ID" value="CAK5009001.1"/>
    <property type="molecule type" value="Genomic_DNA"/>
</dbReference>
<sequence length="230" mass="26728">MKNDLLKRWNINSTVLYDRPPSWFFRSIASEKCEFLNKFLAEKESKLQNLFFTESPEGAITLREDRPLIMVSSTSWTPDEDFSILLTALIGYDEYSQSDKGHLLPKLLVIISGKGPQKQLYLEKISTIRWHNVFILTDWLEAEDYPKVVDMFGSKLPVLAKRFPAIPELVKDGVNGILFDKAEELELAIIRISEKFPKNEVLNELKSNVGKDFKCWEENWEEIVWPLLND</sequence>
<accession>A0ACB0XMS9</accession>
<protein>
    <submittedName>
        <fullName evidence="1">Uncharacterized protein</fullName>
    </submittedName>
</protein>
<gene>
    <name evidence="1" type="ORF">MENTE1834_LOCUS1210</name>
</gene>
<dbReference type="Proteomes" id="UP001497535">
    <property type="component" value="Unassembled WGS sequence"/>
</dbReference>
<keyword evidence="2" id="KW-1185">Reference proteome</keyword>